<keyword evidence="1" id="KW-1133">Transmembrane helix</keyword>
<protein>
    <submittedName>
        <fullName evidence="2">ABC transporter</fullName>
    </submittedName>
</protein>
<feature type="transmembrane region" description="Helical" evidence="1">
    <location>
        <begin position="163"/>
        <end position="184"/>
    </location>
</feature>
<dbReference type="OrthoDB" id="5188656at2"/>
<gene>
    <name evidence="2" type="ORF">CAE01nite_10380</name>
</gene>
<organism evidence="2 3">
    <name type="scientific">Cellulomonas aerilata</name>
    <dbReference type="NCBI Taxonomy" id="515326"/>
    <lineage>
        <taxon>Bacteria</taxon>
        <taxon>Bacillati</taxon>
        <taxon>Actinomycetota</taxon>
        <taxon>Actinomycetes</taxon>
        <taxon>Micrococcales</taxon>
        <taxon>Cellulomonadaceae</taxon>
        <taxon>Cellulomonas</taxon>
    </lineage>
</organism>
<keyword evidence="1" id="KW-0472">Membrane</keyword>
<evidence type="ECO:0000313" key="2">
    <source>
        <dbReference type="EMBL" id="GEO33313.1"/>
    </source>
</evidence>
<keyword evidence="1" id="KW-0812">Transmembrane</keyword>
<evidence type="ECO:0000313" key="3">
    <source>
        <dbReference type="Proteomes" id="UP000321181"/>
    </source>
</evidence>
<feature type="transmembrane region" description="Helical" evidence="1">
    <location>
        <begin position="191"/>
        <end position="213"/>
    </location>
</feature>
<comment type="caution">
    <text evidence="2">The sequence shown here is derived from an EMBL/GenBank/DDBJ whole genome shotgun (WGS) entry which is preliminary data.</text>
</comment>
<name>A0A512DA10_9CELL</name>
<reference evidence="2 3" key="1">
    <citation type="submission" date="2019-07" db="EMBL/GenBank/DDBJ databases">
        <title>Whole genome shotgun sequence of Cellulomonas aerilata NBRC 106308.</title>
        <authorList>
            <person name="Hosoyama A."/>
            <person name="Uohara A."/>
            <person name="Ohji S."/>
            <person name="Ichikawa N."/>
        </authorList>
    </citation>
    <scope>NUCLEOTIDE SEQUENCE [LARGE SCALE GENOMIC DNA]</scope>
    <source>
        <strain evidence="2 3">NBRC 106308</strain>
    </source>
</reference>
<dbReference type="EMBL" id="BJYY01000007">
    <property type="protein sequence ID" value="GEO33313.1"/>
    <property type="molecule type" value="Genomic_DNA"/>
</dbReference>
<feature type="transmembrane region" description="Helical" evidence="1">
    <location>
        <begin position="41"/>
        <end position="59"/>
    </location>
</feature>
<feature type="transmembrane region" description="Helical" evidence="1">
    <location>
        <begin position="241"/>
        <end position="261"/>
    </location>
</feature>
<feature type="transmembrane region" description="Helical" evidence="1">
    <location>
        <begin position="118"/>
        <end position="143"/>
    </location>
</feature>
<proteinExistence type="predicted"/>
<keyword evidence="3" id="KW-1185">Reference proteome</keyword>
<accession>A0A512DA10</accession>
<dbReference type="AlphaFoldDB" id="A0A512DA10"/>
<dbReference type="Proteomes" id="UP000321181">
    <property type="component" value="Unassembled WGS sequence"/>
</dbReference>
<dbReference type="RefSeq" id="WP_146900997.1">
    <property type="nucleotide sequence ID" value="NZ_BAAARM010000002.1"/>
</dbReference>
<feature type="transmembrane region" description="Helical" evidence="1">
    <location>
        <begin position="71"/>
        <end position="97"/>
    </location>
</feature>
<evidence type="ECO:0000256" key="1">
    <source>
        <dbReference type="SAM" id="Phobius"/>
    </source>
</evidence>
<sequence>MTTESVQAVPRLAADDVPVGSVSTRTLAAEWARLWTVRSTWWFLAAAAVATIGLGLVAGSSADPAESQGDAAWAVSAISAMPAQFALLALAVTAVAADYATGGIVLTLQWTPRRGVLFAARTIVVVVTTTVVAVVLGFLSALAGYLAASPTLRLPVGEGVDTLGTVAFVLAASSALAVGLGFLLRSVAAALVTVFLLILVLPLFLLAAGQPWMVDVASFLPGSGTAFLLLGGGPPGMSTEAAFAVLGAWGVGGLAAGWVRLARDDAAR</sequence>